<evidence type="ECO:0000313" key="5">
    <source>
        <dbReference type="Proteomes" id="UP000244005"/>
    </source>
</evidence>
<dbReference type="Pfam" id="PF01477">
    <property type="entry name" value="PLAT"/>
    <property type="match status" value="1"/>
</dbReference>
<gene>
    <name evidence="4" type="ORF">MARPO_0036s0051</name>
</gene>
<feature type="domain" description="PLAT" evidence="3">
    <location>
        <begin position="59"/>
        <end position="177"/>
    </location>
</feature>
<dbReference type="Gramene" id="Mp1g08070.1">
    <property type="protein sequence ID" value="Mp1g08070.1.cds"/>
    <property type="gene ID" value="Mp1g08070"/>
</dbReference>
<comment type="caution">
    <text evidence="1">Lacks conserved residue(s) required for the propagation of feature annotation.</text>
</comment>
<evidence type="ECO:0000313" key="4">
    <source>
        <dbReference type="EMBL" id="PTQ41061.1"/>
    </source>
</evidence>
<dbReference type="InterPro" id="IPR006311">
    <property type="entry name" value="TAT_signal"/>
</dbReference>
<keyword evidence="2" id="KW-0732">Signal</keyword>
<dbReference type="PANTHER" id="PTHR31718:SF60">
    <property type="entry name" value="LIPOXYGENASE HOMOLOGY DOMAIN-CONTAINING PROTEIN 1"/>
    <property type="match status" value="1"/>
</dbReference>
<evidence type="ECO:0000259" key="3">
    <source>
        <dbReference type="PROSITE" id="PS50095"/>
    </source>
</evidence>
<dbReference type="PANTHER" id="PTHR31718">
    <property type="entry name" value="PLAT DOMAIN-CONTAINING PROTEIN"/>
    <property type="match status" value="1"/>
</dbReference>
<organism evidence="4 5">
    <name type="scientific">Marchantia polymorpha</name>
    <name type="common">Common liverwort</name>
    <name type="synonym">Marchantia aquatica</name>
    <dbReference type="NCBI Taxonomy" id="3197"/>
    <lineage>
        <taxon>Eukaryota</taxon>
        <taxon>Viridiplantae</taxon>
        <taxon>Streptophyta</taxon>
        <taxon>Embryophyta</taxon>
        <taxon>Marchantiophyta</taxon>
        <taxon>Marchantiopsida</taxon>
        <taxon>Marchantiidae</taxon>
        <taxon>Marchantiales</taxon>
        <taxon>Marchantiaceae</taxon>
        <taxon>Marchantia</taxon>
    </lineage>
</organism>
<dbReference type="InterPro" id="IPR036392">
    <property type="entry name" value="PLAT/LH2_dom_sf"/>
</dbReference>
<sequence>MMSPRTRRSAMWSAILLGLASLLLSSSSSSSASALAAGDVSTRLPDAASLKPDLNLPLCAYTVTTVTGKKIGAGTSSVISLRMENKGGESVFFSELDNGKRHFERGHTDKFDMMGTCVSDLCKMTLYTDDSWDFGDWFVDTVAVSVVTSRGSEKRTWDVHSWLPRDDEAAELFLTVDDCPK</sequence>
<dbReference type="OrthoDB" id="1021775at2759"/>
<dbReference type="OMA" id="TRRSAMW"/>
<feature type="chain" id="PRO_5015343763" description="PLAT domain-containing protein" evidence="2">
    <location>
        <begin position="26"/>
        <end position="181"/>
    </location>
</feature>
<dbReference type="Gene3D" id="2.60.60.20">
    <property type="entry name" value="PLAT/LH2 domain"/>
    <property type="match status" value="1"/>
</dbReference>
<evidence type="ECO:0000256" key="1">
    <source>
        <dbReference type="PROSITE-ProRule" id="PRU00152"/>
    </source>
</evidence>
<dbReference type="AlphaFoldDB" id="A0A2R6X4M8"/>
<dbReference type="PROSITE" id="PS50095">
    <property type="entry name" value="PLAT"/>
    <property type="match status" value="1"/>
</dbReference>
<accession>A0A2R6X4M8</accession>
<evidence type="ECO:0000256" key="2">
    <source>
        <dbReference type="SAM" id="SignalP"/>
    </source>
</evidence>
<name>A0A2R6X4M8_MARPO</name>
<dbReference type="EMBL" id="KZ772708">
    <property type="protein sequence ID" value="PTQ41061.1"/>
    <property type="molecule type" value="Genomic_DNA"/>
</dbReference>
<reference evidence="5" key="1">
    <citation type="journal article" date="2017" name="Cell">
        <title>Insights into land plant evolution garnered from the Marchantia polymorpha genome.</title>
        <authorList>
            <person name="Bowman J.L."/>
            <person name="Kohchi T."/>
            <person name="Yamato K.T."/>
            <person name="Jenkins J."/>
            <person name="Shu S."/>
            <person name="Ishizaki K."/>
            <person name="Yamaoka S."/>
            <person name="Nishihama R."/>
            <person name="Nakamura Y."/>
            <person name="Berger F."/>
            <person name="Adam C."/>
            <person name="Aki S.S."/>
            <person name="Althoff F."/>
            <person name="Araki T."/>
            <person name="Arteaga-Vazquez M.A."/>
            <person name="Balasubrmanian S."/>
            <person name="Barry K."/>
            <person name="Bauer D."/>
            <person name="Boehm C.R."/>
            <person name="Briginshaw L."/>
            <person name="Caballero-Perez J."/>
            <person name="Catarino B."/>
            <person name="Chen F."/>
            <person name="Chiyoda S."/>
            <person name="Chovatia M."/>
            <person name="Davies K.M."/>
            <person name="Delmans M."/>
            <person name="Demura T."/>
            <person name="Dierschke T."/>
            <person name="Dolan L."/>
            <person name="Dorantes-Acosta A.E."/>
            <person name="Eklund D.M."/>
            <person name="Florent S.N."/>
            <person name="Flores-Sandoval E."/>
            <person name="Fujiyama A."/>
            <person name="Fukuzawa H."/>
            <person name="Galik B."/>
            <person name="Grimanelli D."/>
            <person name="Grimwood J."/>
            <person name="Grossniklaus U."/>
            <person name="Hamada T."/>
            <person name="Haseloff J."/>
            <person name="Hetherington A.J."/>
            <person name="Higo A."/>
            <person name="Hirakawa Y."/>
            <person name="Hundley H.N."/>
            <person name="Ikeda Y."/>
            <person name="Inoue K."/>
            <person name="Inoue S.I."/>
            <person name="Ishida S."/>
            <person name="Jia Q."/>
            <person name="Kakita M."/>
            <person name="Kanazawa T."/>
            <person name="Kawai Y."/>
            <person name="Kawashima T."/>
            <person name="Kennedy M."/>
            <person name="Kinose K."/>
            <person name="Kinoshita T."/>
            <person name="Kohara Y."/>
            <person name="Koide E."/>
            <person name="Komatsu K."/>
            <person name="Kopischke S."/>
            <person name="Kubo M."/>
            <person name="Kyozuka J."/>
            <person name="Lagercrantz U."/>
            <person name="Lin S.S."/>
            <person name="Lindquist E."/>
            <person name="Lipzen A.M."/>
            <person name="Lu C.W."/>
            <person name="De Luna E."/>
            <person name="Martienssen R.A."/>
            <person name="Minamino N."/>
            <person name="Mizutani M."/>
            <person name="Mizutani M."/>
            <person name="Mochizuki N."/>
            <person name="Monte I."/>
            <person name="Mosher R."/>
            <person name="Nagasaki H."/>
            <person name="Nakagami H."/>
            <person name="Naramoto S."/>
            <person name="Nishitani K."/>
            <person name="Ohtani M."/>
            <person name="Okamoto T."/>
            <person name="Okumura M."/>
            <person name="Phillips J."/>
            <person name="Pollak B."/>
            <person name="Reinders A."/>
            <person name="Rovekamp M."/>
            <person name="Sano R."/>
            <person name="Sawa S."/>
            <person name="Schmid M.W."/>
            <person name="Shirakawa M."/>
            <person name="Solano R."/>
            <person name="Spunde A."/>
            <person name="Suetsugu N."/>
            <person name="Sugano S."/>
            <person name="Sugiyama A."/>
            <person name="Sun R."/>
            <person name="Suzuki Y."/>
            <person name="Takenaka M."/>
            <person name="Takezawa D."/>
            <person name="Tomogane H."/>
            <person name="Tsuzuki M."/>
            <person name="Ueda T."/>
            <person name="Umeda M."/>
            <person name="Ward J.M."/>
            <person name="Watanabe Y."/>
            <person name="Yazaki K."/>
            <person name="Yokoyama R."/>
            <person name="Yoshitake Y."/>
            <person name="Yotsui I."/>
            <person name="Zachgo S."/>
            <person name="Schmutz J."/>
        </authorList>
    </citation>
    <scope>NUCLEOTIDE SEQUENCE [LARGE SCALE GENOMIC DNA]</scope>
    <source>
        <strain evidence="5">Tak-1</strain>
    </source>
</reference>
<dbReference type="SUPFAM" id="SSF49723">
    <property type="entry name" value="Lipase/lipooxygenase domain (PLAT/LH2 domain)"/>
    <property type="match status" value="1"/>
</dbReference>
<dbReference type="PROSITE" id="PS51318">
    <property type="entry name" value="TAT"/>
    <property type="match status" value="1"/>
</dbReference>
<keyword evidence="5" id="KW-1185">Reference proteome</keyword>
<proteinExistence type="predicted"/>
<dbReference type="InterPro" id="IPR001024">
    <property type="entry name" value="PLAT/LH2_dom"/>
</dbReference>
<feature type="signal peptide" evidence="2">
    <location>
        <begin position="1"/>
        <end position="25"/>
    </location>
</feature>
<dbReference type="Proteomes" id="UP000244005">
    <property type="component" value="Unassembled WGS sequence"/>
</dbReference>
<protein>
    <recommendedName>
        <fullName evidence="3">PLAT domain-containing protein</fullName>
    </recommendedName>
</protein>